<evidence type="ECO:0000256" key="1">
    <source>
        <dbReference type="ARBA" id="ARBA00010790"/>
    </source>
</evidence>
<feature type="region of interest" description="Disordered" evidence="2">
    <location>
        <begin position="611"/>
        <end position="656"/>
    </location>
</feature>
<dbReference type="PROSITE" id="PS00624">
    <property type="entry name" value="GMC_OXRED_2"/>
    <property type="match status" value="1"/>
</dbReference>
<dbReference type="PANTHER" id="PTHR11552">
    <property type="entry name" value="GLUCOSE-METHANOL-CHOLINE GMC OXIDOREDUCTASE"/>
    <property type="match status" value="1"/>
</dbReference>
<feature type="compositionally biased region" description="Gly residues" evidence="2">
    <location>
        <begin position="628"/>
        <end position="641"/>
    </location>
</feature>
<dbReference type="Pfam" id="PF05199">
    <property type="entry name" value="GMC_oxred_C"/>
    <property type="match status" value="1"/>
</dbReference>
<dbReference type="Proteomes" id="UP001446871">
    <property type="component" value="Unassembled WGS sequence"/>
</dbReference>
<dbReference type="SUPFAM" id="SSF51905">
    <property type="entry name" value="FAD/NAD(P)-binding domain"/>
    <property type="match status" value="1"/>
</dbReference>
<dbReference type="Pfam" id="PF00732">
    <property type="entry name" value="GMC_oxred_N"/>
    <property type="match status" value="1"/>
</dbReference>
<dbReference type="PANTHER" id="PTHR11552:SF210">
    <property type="entry name" value="GLUCOSE-METHANOL-CHOLINE OXIDOREDUCTASE N-TERMINAL DOMAIN-CONTAINING PROTEIN-RELATED"/>
    <property type="match status" value="1"/>
</dbReference>
<dbReference type="Gene3D" id="3.30.560.10">
    <property type="entry name" value="Glucose Oxidase, domain 3"/>
    <property type="match status" value="1"/>
</dbReference>
<feature type="domain" description="Glucose-methanol-choline oxidoreductase N-terminal" evidence="3">
    <location>
        <begin position="277"/>
        <end position="291"/>
    </location>
</feature>
<dbReference type="PIRSF" id="PIRSF000137">
    <property type="entry name" value="Alcohol_oxidase"/>
    <property type="match status" value="1"/>
</dbReference>
<reference evidence="4 5" key="1">
    <citation type="submission" date="2023-01" db="EMBL/GenBank/DDBJ databases">
        <title>Analysis of 21 Apiospora genomes using comparative genomics revels a genus with tremendous synthesis potential of carbohydrate active enzymes and secondary metabolites.</title>
        <authorList>
            <person name="Sorensen T."/>
        </authorList>
    </citation>
    <scope>NUCLEOTIDE SEQUENCE [LARGE SCALE GENOMIC DNA]</scope>
    <source>
        <strain evidence="4 5">CBS 83171</strain>
    </source>
</reference>
<protein>
    <recommendedName>
        <fullName evidence="3">Glucose-methanol-choline oxidoreductase N-terminal domain-containing protein</fullName>
    </recommendedName>
</protein>
<dbReference type="InterPro" id="IPR036188">
    <property type="entry name" value="FAD/NAD-bd_sf"/>
</dbReference>
<dbReference type="Gene3D" id="3.50.50.60">
    <property type="entry name" value="FAD/NAD(P)-binding domain"/>
    <property type="match status" value="1"/>
</dbReference>
<dbReference type="SUPFAM" id="SSF54373">
    <property type="entry name" value="FAD-linked reductases, C-terminal domain"/>
    <property type="match status" value="1"/>
</dbReference>
<keyword evidence="5" id="KW-1185">Reference proteome</keyword>
<name>A0ABR1V8V4_9PEZI</name>
<gene>
    <name evidence="4" type="ORF">PG996_006749</name>
</gene>
<proteinExistence type="inferred from homology"/>
<comment type="similarity">
    <text evidence="1">Belongs to the GMC oxidoreductase family.</text>
</comment>
<evidence type="ECO:0000313" key="4">
    <source>
        <dbReference type="EMBL" id="KAK8067637.1"/>
    </source>
</evidence>
<dbReference type="InterPro" id="IPR012132">
    <property type="entry name" value="GMC_OxRdtase"/>
</dbReference>
<evidence type="ECO:0000256" key="2">
    <source>
        <dbReference type="SAM" id="MobiDB-lite"/>
    </source>
</evidence>
<dbReference type="InterPro" id="IPR000172">
    <property type="entry name" value="GMC_OxRdtase_N"/>
</dbReference>
<organism evidence="4 5">
    <name type="scientific">Apiospora saccharicola</name>
    <dbReference type="NCBI Taxonomy" id="335842"/>
    <lineage>
        <taxon>Eukaryota</taxon>
        <taxon>Fungi</taxon>
        <taxon>Dikarya</taxon>
        <taxon>Ascomycota</taxon>
        <taxon>Pezizomycotina</taxon>
        <taxon>Sordariomycetes</taxon>
        <taxon>Xylariomycetidae</taxon>
        <taxon>Amphisphaeriales</taxon>
        <taxon>Apiosporaceae</taxon>
        <taxon>Apiospora</taxon>
    </lineage>
</organism>
<evidence type="ECO:0000313" key="5">
    <source>
        <dbReference type="Proteomes" id="UP001446871"/>
    </source>
</evidence>
<evidence type="ECO:0000259" key="3">
    <source>
        <dbReference type="PROSITE" id="PS00624"/>
    </source>
</evidence>
<sequence length="656" mass="70953">MSFNYIIIGGGTAGMVVAARLSEDPNVTVLVLEAGADRSSDPVVLTPALFSTQIGKPEYDWMFRSTQQPHLNDRIIAQPRGKQLGGSSAMNIMVMMYPSRDNLDAWGALGNEGWSFDEMAPYYRKMSTITPPGPNAREVVQVDKWHDPLLDGDSGPLQIGWGNSYPESLHGAWVETFNNLLGRGMTGDPRNGEAVGGFQNMESVSPDTRYRSYAANAYYGPEARSRPNLTVMTNTLVVRIETQKTPSGVVATAVNVRMPEGEEQYFDAIDEVVLCAGAIQSPQLLELSGIGGRALLEQHGIPVMIDSPNVGENLQDHPIVGQLFEVKEGIRSLDLLRDPAYAEAAMEEFSTHKTGVLSQPPCTSAYTPFVDKDGVMHEAEVKALLDQYLGTKGNNTHDKNKYYADDNNTVIEREIQLIRNSMEKPRSNQVQYHLLPASLPVQDPNGIAPVFDKPQIAVMAILSHPLGRGHVHINSSSVIDPPTLDPCYLEHPLDMEILARSVQFTERIVSTPPFANALTGERYPDFPSADVSIDRAKEIVRQVAFSCYHPAGTCGMRPREAGGVVDARLVVHGTTNLRVVDASVFPLMPSGNLQATVYAVAERAADFIKEGRRASAQHSGSTDSAGGSSEGSGDEGSGGTSAHGSSVDDTDSNAST</sequence>
<comment type="caution">
    <text evidence="4">The sequence shown here is derived from an EMBL/GenBank/DDBJ whole genome shotgun (WGS) entry which is preliminary data.</text>
</comment>
<dbReference type="EMBL" id="JAQQWM010000004">
    <property type="protein sequence ID" value="KAK8067637.1"/>
    <property type="molecule type" value="Genomic_DNA"/>
</dbReference>
<dbReference type="InterPro" id="IPR007867">
    <property type="entry name" value="GMC_OxRtase_C"/>
</dbReference>
<accession>A0ABR1V8V4</accession>